<dbReference type="Gene3D" id="3.40.50.1820">
    <property type="entry name" value="alpha/beta hydrolase"/>
    <property type="match status" value="1"/>
</dbReference>
<proteinExistence type="predicted"/>
<dbReference type="PANTHER" id="PTHR43433">
    <property type="entry name" value="HYDROLASE, ALPHA/BETA FOLD FAMILY PROTEIN"/>
    <property type="match status" value="1"/>
</dbReference>
<dbReference type="Pfam" id="PF00561">
    <property type="entry name" value="Abhydrolase_1"/>
    <property type="match status" value="1"/>
</dbReference>
<dbReference type="EC" id="3.1.1.24" evidence="2"/>
<dbReference type="InterPro" id="IPR050471">
    <property type="entry name" value="AB_hydrolase"/>
</dbReference>
<dbReference type="Proteomes" id="UP000580474">
    <property type="component" value="Unassembled WGS sequence"/>
</dbReference>
<sequence length="262" mass="27921">MTTWEELGLNRLVDGDRDAPVLVLSNALGGTAEMWRPQLAALTEHYLVVRYDQRGHGGSPVLPGPYSVQDLAGDVLALLDHLEVSSASFAGASLGGVIGLWLGAHAPERIDALTVCGTSAWLDRRDAELDRARAARENGTNELVAPTVERWFTPYFRERHAEEVASYAAMIAGTDDEAYAWCCEVLAHADLRGALSSISAPTLVISGAEDPATPPEHGAAIADGIGGNARLEVVDHAAHLANVERAAEVNALLLADRSTWSR</sequence>
<keyword evidence="3" id="KW-1185">Reference proteome</keyword>
<organism evidence="2 3">
    <name type="scientific">Saccharopolyspora gloriosae</name>
    <dbReference type="NCBI Taxonomy" id="455344"/>
    <lineage>
        <taxon>Bacteria</taxon>
        <taxon>Bacillati</taxon>
        <taxon>Actinomycetota</taxon>
        <taxon>Actinomycetes</taxon>
        <taxon>Pseudonocardiales</taxon>
        <taxon>Pseudonocardiaceae</taxon>
        <taxon>Saccharopolyspora</taxon>
    </lineage>
</organism>
<feature type="domain" description="AB hydrolase-1" evidence="1">
    <location>
        <begin position="20"/>
        <end position="245"/>
    </location>
</feature>
<keyword evidence="2" id="KW-0378">Hydrolase</keyword>
<evidence type="ECO:0000259" key="1">
    <source>
        <dbReference type="Pfam" id="PF00561"/>
    </source>
</evidence>
<dbReference type="InterPro" id="IPR029058">
    <property type="entry name" value="AB_hydrolase_fold"/>
</dbReference>
<dbReference type="PRINTS" id="PR00111">
    <property type="entry name" value="ABHYDROLASE"/>
</dbReference>
<dbReference type="InterPro" id="IPR000073">
    <property type="entry name" value="AB_hydrolase_1"/>
</dbReference>
<dbReference type="GO" id="GO:0047570">
    <property type="term" value="F:3-oxoadipate enol-lactonase activity"/>
    <property type="evidence" value="ECO:0007669"/>
    <property type="project" value="UniProtKB-EC"/>
</dbReference>
<dbReference type="PANTHER" id="PTHR43433:SF5">
    <property type="entry name" value="AB HYDROLASE-1 DOMAIN-CONTAINING PROTEIN"/>
    <property type="match status" value="1"/>
</dbReference>
<dbReference type="NCBIfam" id="TIGR02427">
    <property type="entry name" value="protocat_pcaD"/>
    <property type="match status" value="1"/>
</dbReference>
<dbReference type="RefSeq" id="WP_343071636.1">
    <property type="nucleotide sequence ID" value="NZ_JACHIV010000001.1"/>
</dbReference>
<name>A0A840NTD8_9PSEU</name>
<evidence type="ECO:0000313" key="3">
    <source>
        <dbReference type="Proteomes" id="UP000580474"/>
    </source>
</evidence>
<dbReference type="InterPro" id="IPR026968">
    <property type="entry name" value="PcaD/CatD"/>
</dbReference>
<reference evidence="2 3" key="1">
    <citation type="submission" date="2020-08" db="EMBL/GenBank/DDBJ databases">
        <title>Sequencing the genomes of 1000 actinobacteria strains.</title>
        <authorList>
            <person name="Klenk H.-P."/>
        </authorList>
    </citation>
    <scope>NUCLEOTIDE SEQUENCE [LARGE SCALE GENOMIC DNA]</scope>
    <source>
        <strain evidence="2 3">DSM 45582</strain>
    </source>
</reference>
<comment type="caution">
    <text evidence="2">The sequence shown here is derived from an EMBL/GenBank/DDBJ whole genome shotgun (WGS) entry which is preliminary data.</text>
</comment>
<dbReference type="SUPFAM" id="SSF53474">
    <property type="entry name" value="alpha/beta-Hydrolases"/>
    <property type="match status" value="1"/>
</dbReference>
<accession>A0A840NTD8</accession>
<protein>
    <submittedName>
        <fullName evidence="2">3-oxoadipate enol-lactonase</fullName>
        <ecNumber evidence="2">3.1.1.24</ecNumber>
    </submittedName>
</protein>
<evidence type="ECO:0000313" key="2">
    <source>
        <dbReference type="EMBL" id="MBB5072539.1"/>
    </source>
</evidence>
<dbReference type="GO" id="GO:0042952">
    <property type="term" value="P:beta-ketoadipate pathway"/>
    <property type="evidence" value="ECO:0007669"/>
    <property type="project" value="InterPro"/>
</dbReference>
<dbReference type="AlphaFoldDB" id="A0A840NTD8"/>
<dbReference type="EMBL" id="JACHIV010000001">
    <property type="protein sequence ID" value="MBB5072539.1"/>
    <property type="molecule type" value="Genomic_DNA"/>
</dbReference>
<gene>
    <name evidence="2" type="ORF">BJ969_005627</name>
</gene>